<sequence>MGGLTQLNNSASQNLLAKTMNVCVFAKDTGSAGALSEIVWALREQEGVNVVVFTDEPSPTALAYATFLAQNIYPRTPFDYKMKGELTREMINHVIDAERPQIILGGISSDDGADRFAFEAGLRLNIKTAAVIESRPHAWLNYYGLRDIPFYSRLDALFVPDEISRDYLINLEFQPERVFALGNPAWESKYKARRKRKKLRALGRQRFGIDDDTVLIVYAVTNDLDDRDIDNPNHVDYYAGSEKWALFEFLQSLRDVQQMGAKIMGVVRQKPGLNDRAPFIRGMIDLVCPGVEFDVERIFKGELAANSTLCAADVVVGYDTLAVSDAAVLGTPGIYFMPHLLLSCKNDPQAAFNEPRNTIPFHEPLMLLDFMHEVACVPRAALKRLHSRIVPIEIVHKAAHNIAKKIMAMVSSKRSRN</sequence>
<organism evidence="1 2">
    <name type="scientific">Candidatus Taylorbacteria bacterium RIFCSPHIGHO2_02_FULL_43_32b</name>
    <dbReference type="NCBI Taxonomy" id="1802306"/>
    <lineage>
        <taxon>Bacteria</taxon>
        <taxon>Candidatus Tayloriibacteriota</taxon>
    </lineage>
</organism>
<evidence type="ECO:0000313" key="1">
    <source>
        <dbReference type="EMBL" id="OHA23618.1"/>
    </source>
</evidence>
<protein>
    <recommendedName>
        <fullName evidence="3">Lipid-A-disaccharide synthase</fullName>
    </recommendedName>
</protein>
<evidence type="ECO:0008006" key="3">
    <source>
        <dbReference type="Google" id="ProtNLM"/>
    </source>
</evidence>
<name>A0A1G2MIB5_9BACT</name>
<accession>A0A1G2MIB5</accession>
<dbReference type="AlphaFoldDB" id="A0A1G2MIB5"/>
<proteinExistence type="predicted"/>
<dbReference type="Proteomes" id="UP000177130">
    <property type="component" value="Unassembled WGS sequence"/>
</dbReference>
<dbReference type="EMBL" id="MHRK01000029">
    <property type="protein sequence ID" value="OHA23618.1"/>
    <property type="molecule type" value="Genomic_DNA"/>
</dbReference>
<gene>
    <name evidence="1" type="ORF">A3C72_01625</name>
</gene>
<reference evidence="1 2" key="1">
    <citation type="journal article" date="2016" name="Nat. Commun.">
        <title>Thousands of microbial genomes shed light on interconnected biogeochemical processes in an aquifer system.</title>
        <authorList>
            <person name="Anantharaman K."/>
            <person name="Brown C.T."/>
            <person name="Hug L.A."/>
            <person name="Sharon I."/>
            <person name="Castelle C.J."/>
            <person name="Probst A.J."/>
            <person name="Thomas B.C."/>
            <person name="Singh A."/>
            <person name="Wilkins M.J."/>
            <person name="Karaoz U."/>
            <person name="Brodie E.L."/>
            <person name="Williams K.H."/>
            <person name="Hubbard S.S."/>
            <person name="Banfield J.F."/>
        </authorList>
    </citation>
    <scope>NUCLEOTIDE SEQUENCE [LARGE SCALE GENOMIC DNA]</scope>
</reference>
<dbReference type="SUPFAM" id="SSF53756">
    <property type="entry name" value="UDP-Glycosyltransferase/glycogen phosphorylase"/>
    <property type="match status" value="1"/>
</dbReference>
<evidence type="ECO:0000313" key="2">
    <source>
        <dbReference type="Proteomes" id="UP000177130"/>
    </source>
</evidence>
<comment type="caution">
    <text evidence="1">The sequence shown here is derived from an EMBL/GenBank/DDBJ whole genome shotgun (WGS) entry which is preliminary data.</text>
</comment>